<feature type="compositionally biased region" description="Low complexity" evidence="3">
    <location>
        <begin position="362"/>
        <end position="371"/>
    </location>
</feature>
<dbReference type="InterPro" id="IPR050670">
    <property type="entry name" value="STAM"/>
</dbReference>
<sequence>MATWKGGPKPPPRVVAPNKLWHAFKHKNLDVFKFDLDADEDQNYVSASERFLEFQTQLGMVLHHTQLFRKTLEESLQHAVELADDFGRVAAGNGGGRTMEPWAQKAGGQAFFLKGMLEESAVSLRQHLCDELEEKVVRSLREEVANFSTVHTQMLERSNMKMEMLHYSNKVQELKGSQKATDEKKDRNKEKYAQASQALRDQTNQLMSIFAHAEQLRQRLLTQDFPSVITAEKNAFDAFAINLNKAAAETSDGEPRPPRMSDAARAPQRTPMSPKDGGAPWSGSNDGGEFGEELKRAHEHQNSKMAAESAAAAGAAAAAAAAAGEALAGTGAAGADTPAMTNSSTSGADAADDAEKHDPSEAAALAAPAPAGEKDATAPTESPKPPAAAATVDDEAAVAGSGPKTDSPDDEAEALTAAVPAMATAPEASAPGEEQAEEVPGVEGGDGAEMAEMAEMAELEPGKVRVRALYDYEATQEGDLSFGVGDMIITDGGAFSGDGWVSGTCHGNTGIFPANYTEPW</sequence>
<dbReference type="AlphaFoldDB" id="D8LEH1"/>
<dbReference type="STRING" id="2880.D8LEH1"/>
<evidence type="ECO:0000256" key="1">
    <source>
        <dbReference type="ARBA" id="ARBA00022443"/>
    </source>
</evidence>
<dbReference type="EMBL" id="FN647946">
    <property type="protein sequence ID" value="CBN80214.1"/>
    <property type="molecule type" value="Genomic_DNA"/>
</dbReference>
<dbReference type="PANTHER" id="PTHR45929:SF3">
    <property type="entry name" value="JAK PATHWAY SIGNAL TRANSDUCTION ADAPTOR MOLECULE"/>
    <property type="match status" value="1"/>
</dbReference>
<dbReference type="InterPro" id="IPR036028">
    <property type="entry name" value="SH3-like_dom_sf"/>
</dbReference>
<feature type="domain" description="SH3" evidence="4">
    <location>
        <begin position="461"/>
        <end position="520"/>
    </location>
</feature>
<evidence type="ECO:0000256" key="2">
    <source>
        <dbReference type="PROSITE-ProRule" id="PRU00192"/>
    </source>
</evidence>
<evidence type="ECO:0000313" key="6">
    <source>
        <dbReference type="Proteomes" id="UP000002630"/>
    </source>
</evidence>
<dbReference type="Proteomes" id="UP000002630">
    <property type="component" value="Linkage Group LG11"/>
</dbReference>
<proteinExistence type="predicted"/>
<dbReference type="OrthoDB" id="10255964at2759"/>
<feature type="region of interest" description="Disordered" evidence="3">
    <location>
        <begin position="424"/>
        <end position="445"/>
    </location>
</feature>
<dbReference type="PROSITE" id="PS50002">
    <property type="entry name" value="SH3"/>
    <property type="match status" value="1"/>
</dbReference>
<dbReference type="Gene3D" id="2.30.30.40">
    <property type="entry name" value="SH3 Domains"/>
    <property type="match status" value="1"/>
</dbReference>
<organism evidence="5 6">
    <name type="scientific">Ectocarpus siliculosus</name>
    <name type="common">Brown alga</name>
    <name type="synonym">Conferva siliculosa</name>
    <dbReference type="NCBI Taxonomy" id="2880"/>
    <lineage>
        <taxon>Eukaryota</taxon>
        <taxon>Sar</taxon>
        <taxon>Stramenopiles</taxon>
        <taxon>Ochrophyta</taxon>
        <taxon>PX clade</taxon>
        <taxon>Phaeophyceae</taxon>
        <taxon>Ectocarpales</taxon>
        <taxon>Ectocarpaceae</taxon>
        <taxon>Ectocarpus</taxon>
    </lineage>
</organism>
<dbReference type="PANTHER" id="PTHR45929">
    <property type="entry name" value="JAK PATHWAY SIGNAL TRANSDUCTION ADAPTOR MOLECULE"/>
    <property type="match status" value="1"/>
</dbReference>
<evidence type="ECO:0000313" key="5">
    <source>
        <dbReference type="EMBL" id="CBN80214.1"/>
    </source>
</evidence>
<name>D8LEH1_ECTSI</name>
<evidence type="ECO:0000256" key="3">
    <source>
        <dbReference type="SAM" id="MobiDB-lite"/>
    </source>
</evidence>
<feature type="region of interest" description="Disordered" evidence="3">
    <location>
        <begin position="331"/>
        <end position="412"/>
    </location>
</feature>
<dbReference type="SUPFAM" id="SSF50044">
    <property type="entry name" value="SH3-domain"/>
    <property type="match status" value="1"/>
</dbReference>
<dbReference type="EMBL" id="FN649736">
    <property type="protein sequence ID" value="CBN80214.1"/>
    <property type="molecule type" value="Genomic_DNA"/>
</dbReference>
<evidence type="ECO:0000259" key="4">
    <source>
        <dbReference type="PROSITE" id="PS50002"/>
    </source>
</evidence>
<dbReference type="Pfam" id="PF14604">
    <property type="entry name" value="SH3_9"/>
    <property type="match status" value="1"/>
</dbReference>
<dbReference type="Gene3D" id="1.20.1270.60">
    <property type="entry name" value="Arfaptin homology (AH) domain/BAR domain"/>
    <property type="match status" value="1"/>
</dbReference>
<gene>
    <name evidence="5" type="ORF">Esi_0131_0026</name>
</gene>
<dbReference type="PRINTS" id="PR00452">
    <property type="entry name" value="SH3DOMAIN"/>
</dbReference>
<dbReference type="InterPro" id="IPR027267">
    <property type="entry name" value="AH/BAR_dom_sf"/>
</dbReference>
<dbReference type="CDD" id="cd00174">
    <property type="entry name" value="SH3"/>
    <property type="match status" value="1"/>
</dbReference>
<keyword evidence="6" id="KW-1185">Reference proteome</keyword>
<keyword evidence="1 2" id="KW-0728">SH3 domain</keyword>
<feature type="region of interest" description="Disordered" evidence="3">
    <location>
        <begin position="247"/>
        <end position="291"/>
    </location>
</feature>
<dbReference type="SUPFAM" id="SSF103657">
    <property type="entry name" value="BAR/IMD domain-like"/>
    <property type="match status" value="1"/>
</dbReference>
<dbReference type="InParanoid" id="D8LEH1"/>
<protein>
    <recommendedName>
        <fullName evidence="4">SH3 domain-containing protein</fullName>
    </recommendedName>
</protein>
<accession>D8LEH1</accession>
<reference evidence="5 6" key="1">
    <citation type="journal article" date="2010" name="Nature">
        <title>The Ectocarpus genome and the independent evolution of multicellularity in brown algae.</title>
        <authorList>
            <person name="Cock J.M."/>
            <person name="Sterck L."/>
            <person name="Rouze P."/>
            <person name="Scornet D."/>
            <person name="Allen A.E."/>
            <person name="Amoutzias G."/>
            <person name="Anthouard V."/>
            <person name="Artiguenave F."/>
            <person name="Aury J.M."/>
            <person name="Badger J.H."/>
            <person name="Beszteri B."/>
            <person name="Billiau K."/>
            <person name="Bonnet E."/>
            <person name="Bothwell J.H."/>
            <person name="Bowler C."/>
            <person name="Boyen C."/>
            <person name="Brownlee C."/>
            <person name="Carrano C.J."/>
            <person name="Charrier B."/>
            <person name="Cho G.Y."/>
            <person name="Coelho S.M."/>
            <person name="Collen J."/>
            <person name="Corre E."/>
            <person name="Da Silva C."/>
            <person name="Delage L."/>
            <person name="Delaroque N."/>
            <person name="Dittami S.M."/>
            <person name="Doulbeau S."/>
            <person name="Elias M."/>
            <person name="Farnham G."/>
            <person name="Gachon C.M."/>
            <person name="Gschloessl B."/>
            <person name="Heesch S."/>
            <person name="Jabbari K."/>
            <person name="Jubin C."/>
            <person name="Kawai H."/>
            <person name="Kimura K."/>
            <person name="Kloareg B."/>
            <person name="Kupper F.C."/>
            <person name="Lang D."/>
            <person name="Le Bail A."/>
            <person name="Leblanc C."/>
            <person name="Lerouge P."/>
            <person name="Lohr M."/>
            <person name="Lopez P.J."/>
            <person name="Martens C."/>
            <person name="Maumus F."/>
            <person name="Michel G."/>
            <person name="Miranda-Saavedra D."/>
            <person name="Morales J."/>
            <person name="Moreau H."/>
            <person name="Motomura T."/>
            <person name="Nagasato C."/>
            <person name="Napoli C.A."/>
            <person name="Nelson D.R."/>
            <person name="Nyvall-Collen P."/>
            <person name="Peters A.F."/>
            <person name="Pommier C."/>
            <person name="Potin P."/>
            <person name="Poulain J."/>
            <person name="Quesneville H."/>
            <person name="Read B."/>
            <person name="Rensing S.A."/>
            <person name="Ritter A."/>
            <person name="Rousvoal S."/>
            <person name="Samanta M."/>
            <person name="Samson G."/>
            <person name="Schroeder D.C."/>
            <person name="Segurens B."/>
            <person name="Strittmatter M."/>
            <person name="Tonon T."/>
            <person name="Tregear J.W."/>
            <person name="Valentin K."/>
            <person name="von Dassow P."/>
            <person name="Yamagishi T."/>
            <person name="Van de Peer Y."/>
            <person name="Wincker P."/>
        </authorList>
    </citation>
    <scope>NUCLEOTIDE SEQUENCE [LARGE SCALE GENOMIC DNA]</scope>
    <source>
        <strain evidence="6">Ec32 / CCAP1310/4</strain>
    </source>
</reference>
<dbReference type="SMART" id="SM00326">
    <property type="entry name" value="SH3"/>
    <property type="match status" value="1"/>
</dbReference>
<dbReference type="InterPro" id="IPR001452">
    <property type="entry name" value="SH3_domain"/>
</dbReference>
<dbReference type="eggNOG" id="KOG2199">
    <property type="taxonomic scope" value="Eukaryota"/>
</dbReference>